<sequence>MELSEESLFRCEDDFAEDFEFVDIQMEAITTILFTELECSTILSHSTRREQVKKMFHILIDAKKNLRVFIDVLSEKYDWLGAKLQREIDREDQSIEVKKYRALVETLRSELPKHSDLNVKRAKHLFELEQKLLDLKPHQYVVVHGNLGYGKRYLSLDACCNFSVVKRMDFQIFWLNVSKCNSPETVFAKLHKLYLLLQNKSFNTALSFDNYDNTNSKIFKLKQHLRDILSENYKNCLLVLIDVLNLLTLKSFDLHCKILMTTRNKELLERLPSKTTKAVQLSQGFNSEESLGLFVKVLGIAYRDLPAEAAEIHRLCKGNPFLISLIAGNMKEYPNKPNRWIKWKNIVENTRPTDTEYHKLIKQSLMDLSHEDGHMFRSLVIFPNDVNIPASLLQLYWGKSEREVEEIIKKFDKLYLVDKGIMNVSNNDVLACSLQYHYYSYLQNIVPQDEKTKMHLELLNCYKILDAINERTEPNIVPIPDDGYFYYYIGYHIKEANRSEVFPKIFRDFGFLEQKLRATGLPNTIGDLESYRQLITGGILGQEHYLNELLQFLKGSEEVICKSEDTCLLQYAITTVGDVHKEAVKQSQQFTDRVWFDGNDHLSKHRQIVKLPKKPYLMKFFGPDAALVAFDDIHTHTIVLTDLSLWYTVEPTQYQGHTSKIIDLQIFLRDYFLSLDESGVLKVWSLKNTPNERRRSNGNSARVGARQNHTEVLGISNINAGTCCQTITSEDKIVSLYLTHRELVNEIGLYVAFKNGRIKMYEWRMPTCFTETLIDFDTKIQQIKTMICPYPYLIVLNQKGNISFFNLKYSSEVRPTAKLETYTYPLNVYDLMANDATSNYVVVVYHNKIVQIKYAKYGSVLHTEYNELYSTVEDQNKITCSSVSDDSKYLILGTQKGIIVFDPIRKTEKLRSSVSDNITSLDICGLDNDVYKYILISGSASDDRVINISGLNFESEVMQWASDRMGSPNNENNLCSQRLDTWLLGGKLFYVSDMNKEVIELLAIDSRAEIHKRTSGTKFMQSEFVFTSTNSTITVMSAIDEKYYLGYANGFVFELDNPQPFITLGSSVEYLKCFTPNLIVASTKTKLKIRNGQDELEACSSLVVNSFETNGHLIIVKNDCSFEIYGVEQNKVVYSSDTSTEIYGGCDFAIDCLIIGTKTPILHIWRIKSEPMQAEIHKELRIYNKAQITSVKLTQAREYFAVGCSNGAIELYNFSGARYLNTLQSNQTQINDMVFSPWTSASTLPIILATISDQICFWNISYVVNNPIENGALRRSQRFDRKASMRTIIEKMQEMKPNNGNGRVVETNLWTGKLGPTEKPELLAAIQFNGSSADQIFTNNEFTKFVTIDDEGEIYYLKIRNNDSNGNI</sequence>
<accession>A0A9Q0NC05</accession>
<dbReference type="Gene3D" id="1.10.10.10">
    <property type="entry name" value="Winged helix-like DNA-binding domain superfamily/Winged helix DNA-binding domain"/>
    <property type="match status" value="1"/>
</dbReference>
<dbReference type="InterPro" id="IPR036322">
    <property type="entry name" value="WD40_repeat_dom_sf"/>
</dbReference>
<reference evidence="7" key="1">
    <citation type="submission" date="2022-07" db="EMBL/GenBank/DDBJ databases">
        <authorList>
            <person name="Trinca V."/>
            <person name="Uliana J.V.C."/>
            <person name="Torres T.T."/>
            <person name="Ward R.J."/>
            <person name="Monesi N."/>
        </authorList>
    </citation>
    <scope>NUCLEOTIDE SEQUENCE</scope>
    <source>
        <strain evidence="7">HSMRA1968</strain>
        <tissue evidence="7">Whole embryos</tissue>
    </source>
</reference>
<dbReference type="InterPro" id="IPR002182">
    <property type="entry name" value="NB-ARC"/>
</dbReference>
<keyword evidence="7" id="KW-0645">Protease</keyword>
<dbReference type="PANTHER" id="PTHR22845">
    <property type="entry name" value="APOPTOTIC PROTEASE-ACTIVATING FACTOR 1"/>
    <property type="match status" value="1"/>
</dbReference>
<feature type="domain" description="APAF-1 helical" evidence="5">
    <location>
        <begin position="468"/>
        <end position="589"/>
    </location>
</feature>
<dbReference type="GO" id="GO:0005829">
    <property type="term" value="C:cytosol"/>
    <property type="evidence" value="ECO:0007669"/>
    <property type="project" value="UniProtKB-ARBA"/>
</dbReference>
<name>A0A9Q0NC05_9DIPT</name>
<dbReference type="InterPro" id="IPR001680">
    <property type="entry name" value="WD40_rpt"/>
</dbReference>
<dbReference type="GO" id="GO:0008233">
    <property type="term" value="F:peptidase activity"/>
    <property type="evidence" value="ECO:0007669"/>
    <property type="project" value="UniProtKB-KW"/>
</dbReference>
<protein>
    <submittedName>
        <fullName evidence="7">Apoptotic protease-activating factor 1</fullName>
    </submittedName>
</protein>
<evidence type="ECO:0000256" key="3">
    <source>
        <dbReference type="ARBA" id="ARBA00022737"/>
    </source>
</evidence>
<evidence type="ECO:0000313" key="7">
    <source>
        <dbReference type="EMBL" id="KAJ6647516.1"/>
    </source>
</evidence>
<dbReference type="PANTHER" id="PTHR22845:SF5">
    <property type="entry name" value="APOPTOTIC PROTEASE-ACTIVATING FACTOR 1"/>
    <property type="match status" value="1"/>
</dbReference>
<proteinExistence type="predicted"/>
<keyword evidence="8" id="KW-1185">Reference proteome</keyword>
<keyword evidence="2" id="KW-0053">Apoptosis</keyword>
<dbReference type="InterPro" id="IPR041452">
    <property type="entry name" value="APAF1_C"/>
</dbReference>
<keyword evidence="1" id="KW-0853">WD repeat</keyword>
<dbReference type="EMBL" id="WJQU01000001">
    <property type="protein sequence ID" value="KAJ6647516.1"/>
    <property type="molecule type" value="Genomic_DNA"/>
</dbReference>
<dbReference type="InterPro" id="IPR036388">
    <property type="entry name" value="WH-like_DNA-bd_sf"/>
</dbReference>
<comment type="caution">
    <text evidence="7">The sequence shown here is derived from an EMBL/GenBank/DDBJ whole genome shotgun (WGS) entry which is preliminary data.</text>
</comment>
<dbReference type="GO" id="GO:0006915">
    <property type="term" value="P:apoptotic process"/>
    <property type="evidence" value="ECO:0007669"/>
    <property type="project" value="UniProtKB-KW"/>
</dbReference>
<dbReference type="Gene3D" id="1.10.533.10">
    <property type="entry name" value="Death Domain, Fas"/>
    <property type="match status" value="1"/>
</dbReference>
<gene>
    <name evidence="7" type="primary">apaf1</name>
    <name evidence="7" type="ORF">Bhyg_02739</name>
</gene>
<evidence type="ECO:0000259" key="6">
    <source>
        <dbReference type="Pfam" id="PF22164"/>
    </source>
</evidence>
<dbReference type="Pfam" id="PF00931">
    <property type="entry name" value="NB-ARC"/>
    <property type="match status" value="1"/>
</dbReference>
<dbReference type="Gene3D" id="1.10.8.430">
    <property type="entry name" value="Helical domain of apoptotic protease-activating factors"/>
    <property type="match status" value="1"/>
</dbReference>
<dbReference type="Gene3D" id="2.130.10.10">
    <property type="entry name" value="YVTN repeat-like/Quinoprotein amine dehydrogenase"/>
    <property type="match status" value="2"/>
</dbReference>
<evidence type="ECO:0000256" key="2">
    <source>
        <dbReference type="ARBA" id="ARBA00022703"/>
    </source>
</evidence>
<dbReference type="InterPro" id="IPR054042">
    <property type="entry name" value="WHD_Dark"/>
</dbReference>
<keyword evidence="7" id="KW-0378">Hydrolase</keyword>
<dbReference type="Gene3D" id="3.40.50.300">
    <property type="entry name" value="P-loop containing nucleotide triphosphate hydrolases"/>
    <property type="match status" value="1"/>
</dbReference>
<dbReference type="SMART" id="SM00320">
    <property type="entry name" value="WD40"/>
    <property type="match status" value="4"/>
</dbReference>
<evidence type="ECO:0000259" key="4">
    <source>
        <dbReference type="Pfam" id="PF00931"/>
    </source>
</evidence>
<keyword evidence="3" id="KW-0677">Repeat</keyword>
<dbReference type="Proteomes" id="UP001151699">
    <property type="component" value="Chromosome A"/>
</dbReference>
<evidence type="ECO:0000256" key="1">
    <source>
        <dbReference type="ARBA" id="ARBA00022574"/>
    </source>
</evidence>
<dbReference type="SUPFAM" id="SSF52540">
    <property type="entry name" value="P-loop containing nucleoside triphosphate hydrolases"/>
    <property type="match status" value="1"/>
</dbReference>
<feature type="domain" description="Dark winged-helix" evidence="6">
    <location>
        <begin position="374"/>
        <end position="420"/>
    </location>
</feature>
<dbReference type="GO" id="GO:0043531">
    <property type="term" value="F:ADP binding"/>
    <property type="evidence" value="ECO:0007669"/>
    <property type="project" value="InterPro"/>
</dbReference>
<evidence type="ECO:0000259" key="5">
    <source>
        <dbReference type="Pfam" id="PF17908"/>
    </source>
</evidence>
<dbReference type="InterPro" id="IPR011029">
    <property type="entry name" value="DEATH-like_dom_sf"/>
</dbReference>
<dbReference type="Pfam" id="PF17908">
    <property type="entry name" value="APAF1_C"/>
    <property type="match status" value="1"/>
</dbReference>
<dbReference type="GO" id="GO:0006508">
    <property type="term" value="P:proteolysis"/>
    <property type="evidence" value="ECO:0007669"/>
    <property type="project" value="UniProtKB-KW"/>
</dbReference>
<dbReference type="InterPro" id="IPR027417">
    <property type="entry name" value="P-loop_NTPase"/>
</dbReference>
<dbReference type="Pfam" id="PF22164">
    <property type="entry name" value="WHD_Dark"/>
    <property type="match status" value="1"/>
</dbReference>
<dbReference type="InterPro" id="IPR015943">
    <property type="entry name" value="WD40/YVTN_repeat-like_dom_sf"/>
</dbReference>
<feature type="domain" description="NB-ARC" evidence="4">
    <location>
        <begin position="123"/>
        <end position="296"/>
    </location>
</feature>
<dbReference type="Gene3D" id="1.25.40.370">
    <property type="match status" value="1"/>
</dbReference>
<dbReference type="InterPro" id="IPR042197">
    <property type="entry name" value="Apaf_helical"/>
</dbReference>
<dbReference type="OrthoDB" id="1357022at2759"/>
<evidence type="ECO:0000313" key="8">
    <source>
        <dbReference type="Proteomes" id="UP001151699"/>
    </source>
</evidence>
<organism evidence="7 8">
    <name type="scientific">Pseudolycoriella hygida</name>
    <dbReference type="NCBI Taxonomy" id="35572"/>
    <lineage>
        <taxon>Eukaryota</taxon>
        <taxon>Metazoa</taxon>
        <taxon>Ecdysozoa</taxon>
        <taxon>Arthropoda</taxon>
        <taxon>Hexapoda</taxon>
        <taxon>Insecta</taxon>
        <taxon>Pterygota</taxon>
        <taxon>Neoptera</taxon>
        <taxon>Endopterygota</taxon>
        <taxon>Diptera</taxon>
        <taxon>Nematocera</taxon>
        <taxon>Sciaroidea</taxon>
        <taxon>Sciaridae</taxon>
        <taxon>Pseudolycoriella</taxon>
    </lineage>
</organism>
<dbReference type="SUPFAM" id="SSF50978">
    <property type="entry name" value="WD40 repeat-like"/>
    <property type="match status" value="2"/>
</dbReference>